<dbReference type="SUPFAM" id="SSF56176">
    <property type="entry name" value="FAD-binding/transporter-associated domain-like"/>
    <property type="match status" value="1"/>
</dbReference>
<dbReference type="PANTHER" id="PTHR21071:SF4">
    <property type="entry name" value="UDP-N-ACETYLENOLPYRUVOYLGLUCOSAMINE REDUCTASE"/>
    <property type="match status" value="1"/>
</dbReference>
<dbReference type="InterPro" id="IPR006094">
    <property type="entry name" value="Oxid_FAD_bind_N"/>
</dbReference>
<feature type="domain" description="FAD-binding PCMH-type" evidence="18">
    <location>
        <begin position="2"/>
        <end position="183"/>
    </location>
</feature>
<feature type="active site" evidence="17">
    <location>
        <position position="366"/>
    </location>
</feature>
<evidence type="ECO:0000256" key="4">
    <source>
        <dbReference type="ARBA" id="ARBA00004752"/>
    </source>
</evidence>
<evidence type="ECO:0000256" key="1">
    <source>
        <dbReference type="ARBA" id="ARBA00001974"/>
    </source>
</evidence>
<comment type="function">
    <text evidence="2 17">Cell wall formation.</text>
</comment>
<dbReference type="Pfam" id="PF02873">
    <property type="entry name" value="MurB_C"/>
    <property type="match status" value="1"/>
</dbReference>
<evidence type="ECO:0000313" key="19">
    <source>
        <dbReference type="EMBL" id="MBO1900692.1"/>
    </source>
</evidence>
<organism evidence="19 20">
    <name type="scientific">Leucobacter weissii</name>
    <dbReference type="NCBI Taxonomy" id="1983706"/>
    <lineage>
        <taxon>Bacteria</taxon>
        <taxon>Bacillati</taxon>
        <taxon>Actinomycetota</taxon>
        <taxon>Actinomycetes</taxon>
        <taxon>Micrococcales</taxon>
        <taxon>Microbacteriaceae</taxon>
        <taxon>Leucobacter</taxon>
    </lineage>
</organism>
<accession>A0A939MKV7</accession>
<dbReference type="GO" id="GO:0005829">
    <property type="term" value="C:cytosol"/>
    <property type="evidence" value="ECO:0007669"/>
    <property type="project" value="TreeGrafter"/>
</dbReference>
<keyword evidence="7 17" id="KW-0132">Cell division</keyword>
<evidence type="ECO:0000259" key="18">
    <source>
        <dbReference type="PROSITE" id="PS51387"/>
    </source>
</evidence>
<dbReference type="InterPro" id="IPR011601">
    <property type="entry name" value="MurB_C"/>
</dbReference>
<dbReference type="InterPro" id="IPR016166">
    <property type="entry name" value="FAD-bd_PCMH"/>
</dbReference>
<comment type="catalytic activity">
    <reaction evidence="16 17">
        <text>UDP-N-acetyl-alpha-D-muramate + NADP(+) = UDP-N-acetyl-3-O-(1-carboxyvinyl)-alpha-D-glucosamine + NADPH + H(+)</text>
        <dbReference type="Rhea" id="RHEA:12248"/>
        <dbReference type="ChEBI" id="CHEBI:15378"/>
        <dbReference type="ChEBI" id="CHEBI:57783"/>
        <dbReference type="ChEBI" id="CHEBI:58349"/>
        <dbReference type="ChEBI" id="CHEBI:68483"/>
        <dbReference type="ChEBI" id="CHEBI:70757"/>
        <dbReference type="EC" id="1.3.1.98"/>
    </reaction>
</comment>
<comment type="similarity">
    <text evidence="5 17">Belongs to the MurB family.</text>
</comment>
<keyword evidence="10 17" id="KW-0521">NADP</keyword>
<evidence type="ECO:0000256" key="17">
    <source>
        <dbReference type="HAMAP-Rule" id="MF_00037"/>
    </source>
</evidence>
<dbReference type="Gene3D" id="3.30.43.10">
    <property type="entry name" value="Uridine Diphospho-n-acetylenolpyruvylglucosamine Reductase, domain 2"/>
    <property type="match status" value="1"/>
</dbReference>
<evidence type="ECO:0000256" key="16">
    <source>
        <dbReference type="ARBA" id="ARBA00048914"/>
    </source>
</evidence>
<evidence type="ECO:0000256" key="7">
    <source>
        <dbReference type="ARBA" id="ARBA00022618"/>
    </source>
</evidence>
<keyword evidence="9 17" id="KW-0274">FAD</keyword>
<dbReference type="Pfam" id="PF01565">
    <property type="entry name" value="FAD_binding_4"/>
    <property type="match status" value="1"/>
</dbReference>
<evidence type="ECO:0000256" key="15">
    <source>
        <dbReference type="ARBA" id="ARBA00023316"/>
    </source>
</evidence>
<dbReference type="Proteomes" id="UP000664382">
    <property type="component" value="Unassembled WGS sequence"/>
</dbReference>
<dbReference type="EMBL" id="JAGDYM010000003">
    <property type="protein sequence ID" value="MBO1900692.1"/>
    <property type="molecule type" value="Genomic_DNA"/>
</dbReference>
<evidence type="ECO:0000256" key="5">
    <source>
        <dbReference type="ARBA" id="ARBA00010485"/>
    </source>
</evidence>
<dbReference type="HAMAP" id="MF_00037">
    <property type="entry name" value="MurB"/>
    <property type="match status" value="1"/>
</dbReference>
<dbReference type="RefSeq" id="WP_208095469.1">
    <property type="nucleotide sequence ID" value="NZ_JAGDYM010000003.1"/>
</dbReference>
<name>A0A939MKV7_9MICO</name>
<dbReference type="GO" id="GO:0071555">
    <property type="term" value="P:cell wall organization"/>
    <property type="evidence" value="ECO:0007669"/>
    <property type="project" value="UniProtKB-KW"/>
</dbReference>
<evidence type="ECO:0000256" key="9">
    <source>
        <dbReference type="ARBA" id="ARBA00022827"/>
    </source>
</evidence>
<dbReference type="InterPro" id="IPR016167">
    <property type="entry name" value="FAD-bd_PCMH_sub1"/>
</dbReference>
<protein>
    <recommendedName>
        <fullName evidence="17">UDP-N-acetylenolpyruvoylglucosamine reductase</fullName>
        <ecNumber evidence="17">1.3.1.98</ecNumber>
    </recommendedName>
    <alternativeName>
        <fullName evidence="17">UDP-N-acetylmuramate dehydrogenase</fullName>
    </alternativeName>
</protein>
<evidence type="ECO:0000256" key="6">
    <source>
        <dbReference type="ARBA" id="ARBA00022490"/>
    </source>
</evidence>
<comment type="cofactor">
    <cofactor evidence="1 17">
        <name>FAD</name>
        <dbReference type="ChEBI" id="CHEBI:57692"/>
    </cofactor>
</comment>
<dbReference type="InterPro" id="IPR003170">
    <property type="entry name" value="MurB"/>
</dbReference>
<dbReference type="GO" id="GO:0008762">
    <property type="term" value="F:UDP-N-acetylmuramate dehydrogenase activity"/>
    <property type="evidence" value="ECO:0007669"/>
    <property type="project" value="UniProtKB-UniRule"/>
</dbReference>
<keyword evidence="20" id="KW-1185">Reference proteome</keyword>
<dbReference type="InterPro" id="IPR036318">
    <property type="entry name" value="FAD-bd_PCMH-like_sf"/>
</dbReference>
<dbReference type="Gene3D" id="3.90.78.10">
    <property type="entry name" value="UDP-N-acetylenolpyruvoylglucosamine reductase, C-terminal domain"/>
    <property type="match status" value="1"/>
</dbReference>
<sequence>MRVGGPAERVLVARTGQEIVRLARVLWDEGEDWLLLGGGSNTVVSDAGFPGAVLLLRSEGIERVDESVDGPGDDPDPASRIRLRVQAGHDWDALVAECVERGWSGIESLAGIPGRVGAAPVQNIGAYGAELSDVLHSIEFLDAASGEVVRLPAEALDLGYRHSRLKAGLAGVVLSIDLVLRSDPEHPNPLSAPVRYGQLADALGITIGERVALRELRRTVLRLRASKGMVLDEQDHDTWSAGSFFTNPIVSESFVRTLPSSAPRFPVAGADPAPAVTSFEELAAGVPLRLPDTAPPRRMKLSAAWLIERAGIPKGFRIPGSGAAISSKHTLAITNRGAASADDVAQLARYVVQRVQAEFGVILVPEPNLYGLEL</sequence>
<dbReference type="InterPro" id="IPR016169">
    <property type="entry name" value="FAD-bd_PCMH_sub2"/>
</dbReference>
<dbReference type="AlphaFoldDB" id="A0A939MKV7"/>
<keyword evidence="8 17" id="KW-0285">Flavoprotein</keyword>
<keyword evidence="13 17" id="KW-0560">Oxidoreductase</keyword>
<evidence type="ECO:0000256" key="3">
    <source>
        <dbReference type="ARBA" id="ARBA00004496"/>
    </source>
</evidence>
<dbReference type="InterPro" id="IPR036635">
    <property type="entry name" value="MurB_C_sf"/>
</dbReference>
<dbReference type="GO" id="GO:0071949">
    <property type="term" value="F:FAD binding"/>
    <property type="evidence" value="ECO:0007669"/>
    <property type="project" value="InterPro"/>
</dbReference>
<proteinExistence type="inferred from homology"/>
<evidence type="ECO:0000256" key="13">
    <source>
        <dbReference type="ARBA" id="ARBA00023002"/>
    </source>
</evidence>
<keyword evidence="6 17" id="KW-0963">Cytoplasm</keyword>
<evidence type="ECO:0000256" key="10">
    <source>
        <dbReference type="ARBA" id="ARBA00022857"/>
    </source>
</evidence>
<evidence type="ECO:0000256" key="12">
    <source>
        <dbReference type="ARBA" id="ARBA00022984"/>
    </source>
</evidence>
<keyword evidence="14 17" id="KW-0131">Cell cycle</keyword>
<dbReference type="NCBIfam" id="NF010478">
    <property type="entry name" value="PRK13903.1"/>
    <property type="match status" value="1"/>
</dbReference>
<dbReference type="GO" id="GO:0009252">
    <property type="term" value="P:peptidoglycan biosynthetic process"/>
    <property type="evidence" value="ECO:0007669"/>
    <property type="project" value="UniProtKB-UniRule"/>
</dbReference>
<evidence type="ECO:0000256" key="11">
    <source>
        <dbReference type="ARBA" id="ARBA00022960"/>
    </source>
</evidence>
<dbReference type="GO" id="GO:0008360">
    <property type="term" value="P:regulation of cell shape"/>
    <property type="evidence" value="ECO:0007669"/>
    <property type="project" value="UniProtKB-KW"/>
</dbReference>
<evidence type="ECO:0000256" key="8">
    <source>
        <dbReference type="ARBA" id="ARBA00022630"/>
    </source>
</evidence>
<keyword evidence="12 17" id="KW-0573">Peptidoglycan synthesis</keyword>
<dbReference type="EC" id="1.3.1.98" evidence="17"/>
<dbReference type="PANTHER" id="PTHR21071">
    <property type="entry name" value="UDP-N-ACETYLENOLPYRUVOYLGLUCOSAMINE REDUCTASE"/>
    <property type="match status" value="1"/>
</dbReference>
<reference evidence="19" key="1">
    <citation type="submission" date="2021-03" db="EMBL/GenBank/DDBJ databases">
        <title>Leucobacter chromiisoli sp. nov., isolated from chromium-containing soil of chemical plant.</title>
        <authorList>
            <person name="Xu Z."/>
        </authorList>
    </citation>
    <scope>NUCLEOTIDE SEQUENCE</scope>
    <source>
        <strain evidence="19">S27</strain>
    </source>
</reference>
<gene>
    <name evidence="17" type="primary">murB</name>
    <name evidence="19" type="ORF">J4H92_01865</name>
</gene>
<evidence type="ECO:0000313" key="20">
    <source>
        <dbReference type="Proteomes" id="UP000664382"/>
    </source>
</evidence>
<dbReference type="GO" id="GO:0051301">
    <property type="term" value="P:cell division"/>
    <property type="evidence" value="ECO:0007669"/>
    <property type="project" value="UniProtKB-KW"/>
</dbReference>
<evidence type="ECO:0000256" key="2">
    <source>
        <dbReference type="ARBA" id="ARBA00003921"/>
    </source>
</evidence>
<dbReference type="PROSITE" id="PS51387">
    <property type="entry name" value="FAD_PCMH"/>
    <property type="match status" value="1"/>
</dbReference>
<evidence type="ECO:0000256" key="14">
    <source>
        <dbReference type="ARBA" id="ARBA00023306"/>
    </source>
</evidence>
<comment type="subcellular location">
    <subcellularLocation>
        <location evidence="3 17">Cytoplasm</location>
    </subcellularLocation>
</comment>
<keyword evidence="11 17" id="KW-0133">Cell shape</keyword>
<keyword evidence="15 17" id="KW-0961">Cell wall biogenesis/degradation</keyword>
<dbReference type="Gene3D" id="3.30.465.10">
    <property type="match status" value="1"/>
</dbReference>
<comment type="pathway">
    <text evidence="4 17">Cell wall biogenesis; peptidoglycan biosynthesis.</text>
</comment>
<comment type="caution">
    <text evidence="19">The sequence shown here is derived from an EMBL/GenBank/DDBJ whole genome shotgun (WGS) entry which is preliminary data.</text>
</comment>
<dbReference type="SUPFAM" id="SSF56194">
    <property type="entry name" value="Uridine diphospho-N-Acetylenolpyruvylglucosamine reductase, MurB, C-terminal domain"/>
    <property type="match status" value="1"/>
</dbReference>
<feature type="active site" evidence="17">
    <location>
        <position position="161"/>
    </location>
</feature>
<feature type="active site" description="Proton donor" evidence="17">
    <location>
        <position position="243"/>
    </location>
</feature>